<reference evidence="1" key="1">
    <citation type="journal article" date="2014" name="Front. Microbiol.">
        <title>High frequency of phylogenetically diverse reductive dehalogenase-homologous genes in deep subseafloor sedimentary metagenomes.</title>
        <authorList>
            <person name="Kawai M."/>
            <person name="Futagami T."/>
            <person name="Toyoda A."/>
            <person name="Takaki Y."/>
            <person name="Nishi S."/>
            <person name="Hori S."/>
            <person name="Arai W."/>
            <person name="Tsubouchi T."/>
            <person name="Morono Y."/>
            <person name="Uchiyama I."/>
            <person name="Ito T."/>
            <person name="Fujiyama A."/>
            <person name="Inagaki F."/>
            <person name="Takami H."/>
        </authorList>
    </citation>
    <scope>NUCLEOTIDE SEQUENCE</scope>
    <source>
        <strain evidence="1">Expedition CK06-06</strain>
    </source>
</reference>
<protein>
    <submittedName>
        <fullName evidence="1">Uncharacterized protein</fullName>
    </submittedName>
</protein>
<sequence length="117" mass="12336">MSAEGVAISGTTHETFTINSDAADDEDAWLTFERGGLTNASLKWDSTNDRFDLNFPLIVSASLDVTGTFTADYVGIGTSPGAPYLLNVAADSYLQGTTYLGTTSTYFNTSGNLQMGG</sequence>
<feature type="non-terminal residue" evidence="1">
    <location>
        <position position="117"/>
    </location>
</feature>
<comment type="caution">
    <text evidence="1">The sequence shown here is derived from an EMBL/GenBank/DDBJ whole genome shotgun (WGS) entry which is preliminary data.</text>
</comment>
<accession>X1KKY3</accession>
<evidence type="ECO:0000313" key="1">
    <source>
        <dbReference type="EMBL" id="GAI07333.1"/>
    </source>
</evidence>
<proteinExistence type="predicted"/>
<gene>
    <name evidence="1" type="ORF">S06H3_21623</name>
</gene>
<dbReference type="EMBL" id="BARV01011387">
    <property type="protein sequence ID" value="GAI07333.1"/>
    <property type="molecule type" value="Genomic_DNA"/>
</dbReference>
<organism evidence="1">
    <name type="scientific">marine sediment metagenome</name>
    <dbReference type="NCBI Taxonomy" id="412755"/>
    <lineage>
        <taxon>unclassified sequences</taxon>
        <taxon>metagenomes</taxon>
        <taxon>ecological metagenomes</taxon>
    </lineage>
</organism>
<dbReference type="AlphaFoldDB" id="X1KKY3"/>
<name>X1KKY3_9ZZZZ</name>